<dbReference type="PANTHER" id="PTHR43580">
    <property type="entry name" value="OXIDOREDUCTASE GLYR1-RELATED"/>
    <property type="match status" value="1"/>
</dbReference>
<proteinExistence type="inferred from homology"/>
<dbReference type="PIRSF" id="PIRSF000103">
    <property type="entry name" value="HIBADH"/>
    <property type="match status" value="1"/>
</dbReference>
<dbReference type="GO" id="GO:0016054">
    <property type="term" value="P:organic acid catabolic process"/>
    <property type="evidence" value="ECO:0007669"/>
    <property type="project" value="UniProtKB-ARBA"/>
</dbReference>
<comment type="similarity">
    <text evidence="1">Belongs to the HIBADH-related family.</text>
</comment>
<dbReference type="Gene3D" id="3.40.50.720">
    <property type="entry name" value="NAD(P)-binding Rossmann-like Domain"/>
    <property type="match status" value="1"/>
</dbReference>
<accession>A0AAD1M5I4</accession>
<dbReference type="AlphaFoldDB" id="A0AAD1M5I4"/>
<feature type="active site" evidence="4">
    <location>
        <position position="174"/>
    </location>
</feature>
<evidence type="ECO:0000259" key="5">
    <source>
        <dbReference type="Pfam" id="PF03446"/>
    </source>
</evidence>
<feature type="domain" description="3-hydroxyisobutyrate dehydrogenase-like NAD-binding" evidence="6">
    <location>
        <begin position="170"/>
        <end position="287"/>
    </location>
</feature>
<dbReference type="Gene3D" id="1.10.1040.10">
    <property type="entry name" value="N-(1-d-carboxylethyl)-l-norvaline Dehydrogenase, domain 2"/>
    <property type="match status" value="1"/>
</dbReference>
<dbReference type="InterPro" id="IPR036291">
    <property type="entry name" value="NAD(P)-bd_dom_sf"/>
</dbReference>
<dbReference type="InterPro" id="IPR015815">
    <property type="entry name" value="HIBADH-related"/>
</dbReference>
<keyword evidence="8" id="KW-1185">Reference proteome</keyword>
<dbReference type="InterPro" id="IPR013328">
    <property type="entry name" value="6PGD_dom2"/>
</dbReference>
<dbReference type="PANTHER" id="PTHR43580:SF2">
    <property type="entry name" value="CYTOKINE-LIKE NUCLEAR FACTOR N-PAC"/>
    <property type="match status" value="1"/>
</dbReference>
<dbReference type="InterPro" id="IPR029154">
    <property type="entry name" value="HIBADH-like_NADP-bd"/>
</dbReference>
<organism evidence="7 8">
    <name type="scientific">Mycolicibacterium moriokaense</name>
    <dbReference type="NCBI Taxonomy" id="39691"/>
    <lineage>
        <taxon>Bacteria</taxon>
        <taxon>Bacillati</taxon>
        <taxon>Actinomycetota</taxon>
        <taxon>Actinomycetes</taxon>
        <taxon>Mycobacteriales</taxon>
        <taxon>Mycobacteriaceae</taxon>
        <taxon>Mycolicibacterium</taxon>
    </lineage>
</organism>
<dbReference type="SUPFAM" id="SSF51735">
    <property type="entry name" value="NAD(P)-binding Rossmann-fold domains"/>
    <property type="match status" value="1"/>
</dbReference>
<dbReference type="SUPFAM" id="SSF48179">
    <property type="entry name" value="6-phosphogluconate dehydrogenase C-terminal domain-like"/>
    <property type="match status" value="1"/>
</dbReference>
<evidence type="ECO:0000256" key="4">
    <source>
        <dbReference type="PIRSR" id="PIRSR000103-1"/>
    </source>
</evidence>
<dbReference type="Pfam" id="PF03446">
    <property type="entry name" value="NAD_binding_2"/>
    <property type="match status" value="1"/>
</dbReference>
<dbReference type="Proteomes" id="UP000466681">
    <property type="component" value="Chromosome"/>
</dbReference>
<dbReference type="EMBL" id="AP022560">
    <property type="protein sequence ID" value="BBX00345.1"/>
    <property type="molecule type" value="Genomic_DNA"/>
</dbReference>
<evidence type="ECO:0000256" key="1">
    <source>
        <dbReference type="ARBA" id="ARBA00009080"/>
    </source>
</evidence>
<keyword evidence="2" id="KW-0560">Oxidoreductase</keyword>
<evidence type="ECO:0000256" key="2">
    <source>
        <dbReference type="ARBA" id="ARBA00023002"/>
    </source>
</evidence>
<dbReference type="InterPro" id="IPR006115">
    <property type="entry name" value="6PGDH_NADP-bd"/>
</dbReference>
<evidence type="ECO:0000256" key="3">
    <source>
        <dbReference type="ARBA" id="ARBA00023027"/>
    </source>
</evidence>
<dbReference type="InterPro" id="IPR008927">
    <property type="entry name" value="6-PGluconate_DH-like_C_sf"/>
</dbReference>
<protein>
    <submittedName>
        <fullName evidence="7">3-hydroxyisobutyrate dehydrogenase</fullName>
    </submittedName>
</protein>
<dbReference type="InterPro" id="IPR051265">
    <property type="entry name" value="HIBADH-related_NP60_sf"/>
</dbReference>
<evidence type="ECO:0000259" key="6">
    <source>
        <dbReference type="Pfam" id="PF14833"/>
    </source>
</evidence>
<dbReference type="GO" id="GO:0051287">
    <property type="term" value="F:NAD binding"/>
    <property type="evidence" value="ECO:0007669"/>
    <property type="project" value="InterPro"/>
</dbReference>
<name>A0AAD1M5I4_9MYCO</name>
<dbReference type="InterPro" id="IPR002204">
    <property type="entry name" value="3-OH-isobutyrate_DH-rel_CS"/>
</dbReference>
<gene>
    <name evidence="7" type="ORF">MMOR_12810</name>
</gene>
<evidence type="ECO:0000313" key="8">
    <source>
        <dbReference type="Proteomes" id="UP000466681"/>
    </source>
</evidence>
<dbReference type="PROSITE" id="PS00895">
    <property type="entry name" value="3_HYDROXYISOBUT_DH"/>
    <property type="match status" value="1"/>
</dbReference>
<sequence>MVDAVKVGFVGLGNMGAGMAANLVEAGHDVAAYNRSQHKVAVLVQKGARAARTVAEASGGDVVITMLADDAAVEAVTFGVDGIIASLPSGATHVSSSTISVALAERLTDAHAAAGQRFVAAPVFGRPEAAAAAKLFVVAAGEPAAVQALSPVFDAIGQRTFVVGDDPKAASLVKLSGNFLIASVIESLGEAMALVEKAGVDKQEYVELLTSTLFNAPVYKTYGGLMAREEFEPAGFAATLGLKDVRLALAAGESLQVPLPVASLIRDRFLTLLANGGAHLDWSALGKVATWEAGGQKGGGSWGSGGGGVGGK</sequence>
<dbReference type="GO" id="GO:0016491">
    <property type="term" value="F:oxidoreductase activity"/>
    <property type="evidence" value="ECO:0007669"/>
    <property type="project" value="UniProtKB-KW"/>
</dbReference>
<reference evidence="7 8" key="1">
    <citation type="journal article" date="2019" name="Emerg. Microbes Infect.">
        <title>Comprehensive subspecies identification of 175 nontuberculous mycobacteria species based on 7547 genomic profiles.</title>
        <authorList>
            <person name="Matsumoto Y."/>
            <person name="Kinjo T."/>
            <person name="Motooka D."/>
            <person name="Nabeya D."/>
            <person name="Jung N."/>
            <person name="Uechi K."/>
            <person name="Horii T."/>
            <person name="Iida T."/>
            <person name="Fujita J."/>
            <person name="Nakamura S."/>
        </authorList>
    </citation>
    <scope>NUCLEOTIDE SEQUENCE [LARGE SCALE GENOMIC DNA]</scope>
    <source>
        <strain evidence="7 8">JCM 6375</strain>
    </source>
</reference>
<dbReference type="Pfam" id="PF14833">
    <property type="entry name" value="NAD_binding_11"/>
    <property type="match status" value="1"/>
</dbReference>
<keyword evidence="3" id="KW-0520">NAD</keyword>
<dbReference type="GO" id="GO:0050661">
    <property type="term" value="F:NADP binding"/>
    <property type="evidence" value="ECO:0007669"/>
    <property type="project" value="InterPro"/>
</dbReference>
<dbReference type="KEGG" id="mmor:MMOR_12810"/>
<feature type="domain" description="6-phosphogluconate dehydrogenase NADP-binding" evidence="5">
    <location>
        <begin position="6"/>
        <end position="164"/>
    </location>
</feature>
<evidence type="ECO:0000313" key="7">
    <source>
        <dbReference type="EMBL" id="BBX00345.1"/>
    </source>
</evidence>